<dbReference type="AlphaFoldDB" id="A0A9D1GRC1"/>
<reference evidence="1" key="1">
    <citation type="submission" date="2020-10" db="EMBL/GenBank/DDBJ databases">
        <authorList>
            <person name="Gilroy R."/>
        </authorList>
    </citation>
    <scope>NUCLEOTIDE SEQUENCE</scope>
    <source>
        <strain evidence="1">ChiW17-6978</strain>
    </source>
</reference>
<dbReference type="Proteomes" id="UP000886758">
    <property type="component" value="Unassembled WGS sequence"/>
</dbReference>
<proteinExistence type="predicted"/>
<organism evidence="1 2">
    <name type="scientific">Candidatus Pelethenecus faecipullorum</name>
    <dbReference type="NCBI Taxonomy" id="2840900"/>
    <lineage>
        <taxon>Bacteria</taxon>
        <taxon>Bacillati</taxon>
        <taxon>Mycoplasmatota</taxon>
        <taxon>Mollicutes</taxon>
        <taxon>Candidatus Pelethenecus</taxon>
    </lineage>
</organism>
<evidence type="ECO:0000313" key="1">
    <source>
        <dbReference type="EMBL" id="HIT49799.1"/>
    </source>
</evidence>
<gene>
    <name evidence="1" type="ORF">IAD46_02110</name>
</gene>
<name>A0A9D1GRC1_9MOLU</name>
<comment type="caution">
    <text evidence="1">The sequence shown here is derived from an EMBL/GenBank/DDBJ whole genome shotgun (WGS) entry which is preliminary data.</text>
</comment>
<accession>A0A9D1GRC1</accession>
<protein>
    <submittedName>
        <fullName evidence="1">Uncharacterized protein</fullName>
    </submittedName>
</protein>
<dbReference type="EMBL" id="DVLF01000068">
    <property type="protein sequence ID" value="HIT49799.1"/>
    <property type="molecule type" value="Genomic_DNA"/>
</dbReference>
<evidence type="ECO:0000313" key="2">
    <source>
        <dbReference type="Proteomes" id="UP000886758"/>
    </source>
</evidence>
<sequence>MDHMDRVSKLLEGRVILGQREIITEDLSIIPVYRLKISFVDLSTDLKNTAGDGAIGSVHITPLCLLQVKGNNLSVLRFEDKSPKEEFADVLPSLMANIDLGNVLKGLKI</sequence>
<reference evidence="1" key="2">
    <citation type="journal article" date="2021" name="PeerJ">
        <title>Extensive microbial diversity within the chicken gut microbiome revealed by metagenomics and culture.</title>
        <authorList>
            <person name="Gilroy R."/>
            <person name="Ravi A."/>
            <person name="Getino M."/>
            <person name="Pursley I."/>
            <person name="Horton D.L."/>
            <person name="Alikhan N.F."/>
            <person name="Baker D."/>
            <person name="Gharbi K."/>
            <person name="Hall N."/>
            <person name="Watson M."/>
            <person name="Adriaenssens E.M."/>
            <person name="Foster-Nyarko E."/>
            <person name="Jarju S."/>
            <person name="Secka A."/>
            <person name="Antonio M."/>
            <person name="Oren A."/>
            <person name="Chaudhuri R.R."/>
            <person name="La Ragione R."/>
            <person name="Hildebrand F."/>
            <person name="Pallen M.J."/>
        </authorList>
    </citation>
    <scope>NUCLEOTIDE SEQUENCE</scope>
    <source>
        <strain evidence="1">ChiW17-6978</strain>
    </source>
</reference>